<evidence type="ECO:0000313" key="11">
    <source>
        <dbReference type="Proteomes" id="UP000799640"/>
    </source>
</evidence>
<evidence type="ECO:0000256" key="9">
    <source>
        <dbReference type="RuleBase" id="RU363066"/>
    </source>
</evidence>
<dbReference type="GO" id="GO:0005975">
    <property type="term" value="P:carbohydrate metabolic process"/>
    <property type="evidence" value="ECO:0007669"/>
    <property type="project" value="InterPro"/>
</dbReference>
<keyword evidence="4 9" id="KW-0808">Transferase</keyword>
<organism evidence="10 11">
    <name type="scientific">Trichodelitschia bisporula</name>
    <dbReference type="NCBI Taxonomy" id="703511"/>
    <lineage>
        <taxon>Eukaryota</taxon>
        <taxon>Fungi</taxon>
        <taxon>Dikarya</taxon>
        <taxon>Ascomycota</taxon>
        <taxon>Pezizomycotina</taxon>
        <taxon>Dothideomycetes</taxon>
        <taxon>Dothideomycetes incertae sedis</taxon>
        <taxon>Phaeotrichales</taxon>
        <taxon>Phaeotrichaceae</taxon>
        <taxon>Trichodelitschia</taxon>
    </lineage>
</organism>
<keyword evidence="7 9" id="KW-0067">ATP-binding</keyword>
<reference evidence="10" key="1">
    <citation type="journal article" date="2020" name="Stud. Mycol.">
        <title>101 Dothideomycetes genomes: a test case for predicting lifestyles and emergence of pathogens.</title>
        <authorList>
            <person name="Haridas S."/>
            <person name="Albert R."/>
            <person name="Binder M."/>
            <person name="Bloem J."/>
            <person name="Labutti K."/>
            <person name="Salamov A."/>
            <person name="Andreopoulos B."/>
            <person name="Baker S."/>
            <person name="Barry K."/>
            <person name="Bills G."/>
            <person name="Bluhm B."/>
            <person name="Cannon C."/>
            <person name="Castanera R."/>
            <person name="Culley D."/>
            <person name="Daum C."/>
            <person name="Ezra D."/>
            <person name="Gonzalez J."/>
            <person name="Henrissat B."/>
            <person name="Kuo A."/>
            <person name="Liang C."/>
            <person name="Lipzen A."/>
            <person name="Lutzoni F."/>
            <person name="Magnuson J."/>
            <person name="Mondo S."/>
            <person name="Nolan M."/>
            <person name="Ohm R."/>
            <person name="Pangilinan J."/>
            <person name="Park H.-J."/>
            <person name="Ramirez L."/>
            <person name="Alfaro M."/>
            <person name="Sun H."/>
            <person name="Tritt A."/>
            <person name="Yoshinaga Y."/>
            <person name="Zwiers L.-H."/>
            <person name="Turgeon B."/>
            <person name="Goodwin S."/>
            <person name="Spatafora J."/>
            <person name="Crous P."/>
            <person name="Grigoriev I."/>
        </authorList>
    </citation>
    <scope>NUCLEOTIDE SEQUENCE</scope>
    <source>
        <strain evidence="10">CBS 262.69</strain>
    </source>
</reference>
<evidence type="ECO:0000256" key="2">
    <source>
        <dbReference type="ARBA" id="ARBA00008420"/>
    </source>
</evidence>
<evidence type="ECO:0000256" key="3">
    <source>
        <dbReference type="ARBA" id="ARBA00012054"/>
    </source>
</evidence>
<name>A0A6G1HZK7_9PEZI</name>
<keyword evidence="5 9" id="KW-0547">Nucleotide-binding</keyword>
<keyword evidence="6 9" id="KW-0418">Kinase</keyword>
<evidence type="ECO:0000256" key="4">
    <source>
        <dbReference type="ARBA" id="ARBA00022679"/>
    </source>
</evidence>
<sequence length="194" mass="21967">MKPTRTPTMPSHRHLFIITGPAGCGKSTVAKFIANQFQYPFIEGDDFHSPTNRKKMSEGHPLTDSDRWEWLHKLRDEAEKALVSGASGAVLTCSALKRAYRDIIREVSENDQNVLVHFIYLRATQDLLLQRVEQREGHYMKAHMVKSQFDILEEPDATEPDVLAVDVHGSRNDVLRLAAEAVMSAIKQDTEPRS</sequence>
<dbReference type="GO" id="GO:0005737">
    <property type="term" value="C:cytoplasm"/>
    <property type="evidence" value="ECO:0007669"/>
    <property type="project" value="TreeGrafter"/>
</dbReference>
<accession>A0A6G1HZK7</accession>
<evidence type="ECO:0000256" key="8">
    <source>
        <dbReference type="ARBA" id="ARBA00048090"/>
    </source>
</evidence>
<dbReference type="Gene3D" id="3.40.50.300">
    <property type="entry name" value="P-loop containing nucleotide triphosphate hydrolases"/>
    <property type="match status" value="1"/>
</dbReference>
<dbReference type="PANTHER" id="PTHR43442">
    <property type="entry name" value="GLUCONOKINASE-RELATED"/>
    <property type="match status" value="1"/>
</dbReference>
<dbReference type="UniPathway" id="UPA00792"/>
<keyword evidence="11" id="KW-1185">Reference proteome</keyword>
<evidence type="ECO:0000256" key="7">
    <source>
        <dbReference type="ARBA" id="ARBA00022840"/>
    </source>
</evidence>
<dbReference type="EMBL" id="ML996693">
    <property type="protein sequence ID" value="KAF2401175.1"/>
    <property type="molecule type" value="Genomic_DNA"/>
</dbReference>
<dbReference type="EC" id="2.7.1.12" evidence="3 9"/>
<dbReference type="AlphaFoldDB" id="A0A6G1HZK7"/>
<dbReference type="GO" id="GO:0046316">
    <property type="term" value="F:gluconokinase activity"/>
    <property type="evidence" value="ECO:0007669"/>
    <property type="project" value="UniProtKB-EC"/>
</dbReference>
<evidence type="ECO:0000256" key="6">
    <source>
        <dbReference type="ARBA" id="ARBA00022777"/>
    </source>
</evidence>
<dbReference type="Pfam" id="PF13671">
    <property type="entry name" value="AAA_33"/>
    <property type="match status" value="1"/>
</dbReference>
<dbReference type="FunFam" id="3.40.50.300:FF:000522">
    <property type="entry name" value="Gluconokinase"/>
    <property type="match status" value="1"/>
</dbReference>
<dbReference type="OrthoDB" id="275177at2759"/>
<dbReference type="Proteomes" id="UP000799640">
    <property type="component" value="Unassembled WGS sequence"/>
</dbReference>
<comment type="similarity">
    <text evidence="2 9">Belongs to the gluconokinase GntK/GntV family.</text>
</comment>
<gene>
    <name evidence="10" type="ORF">EJ06DRAFT_537327</name>
</gene>
<comment type="pathway">
    <text evidence="1 9">Carbohydrate acid metabolism; D-gluconate degradation.</text>
</comment>
<dbReference type="SUPFAM" id="SSF52540">
    <property type="entry name" value="P-loop containing nucleoside triphosphate hydrolases"/>
    <property type="match status" value="1"/>
</dbReference>
<evidence type="ECO:0000256" key="5">
    <source>
        <dbReference type="ARBA" id="ARBA00022741"/>
    </source>
</evidence>
<comment type="catalytic activity">
    <reaction evidence="8 9">
        <text>D-gluconate + ATP = 6-phospho-D-gluconate + ADP + H(+)</text>
        <dbReference type="Rhea" id="RHEA:19433"/>
        <dbReference type="ChEBI" id="CHEBI:15378"/>
        <dbReference type="ChEBI" id="CHEBI:18391"/>
        <dbReference type="ChEBI" id="CHEBI:30616"/>
        <dbReference type="ChEBI" id="CHEBI:58759"/>
        <dbReference type="ChEBI" id="CHEBI:456216"/>
        <dbReference type="EC" id="2.7.1.12"/>
    </reaction>
</comment>
<protein>
    <recommendedName>
        <fullName evidence="3 9">Gluconokinase</fullName>
        <ecNumber evidence="3 9">2.7.1.12</ecNumber>
    </recommendedName>
</protein>
<evidence type="ECO:0000256" key="1">
    <source>
        <dbReference type="ARBA" id="ARBA00004875"/>
    </source>
</evidence>
<proteinExistence type="inferred from homology"/>
<dbReference type="GO" id="GO:0005524">
    <property type="term" value="F:ATP binding"/>
    <property type="evidence" value="ECO:0007669"/>
    <property type="project" value="UniProtKB-KW"/>
</dbReference>
<dbReference type="NCBIfam" id="TIGR01313">
    <property type="entry name" value="therm_gnt_kin"/>
    <property type="match status" value="1"/>
</dbReference>
<dbReference type="PANTHER" id="PTHR43442:SF3">
    <property type="entry name" value="GLUCONOKINASE-RELATED"/>
    <property type="match status" value="1"/>
</dbReference>
<dbReference type="InterPro" id="IPR006001">
    <property type="entry name" value="Therm_gnt_kin"/>
</dbReference>
<dbReference type="CDD" id="cd02021">
    <property type="entry name" value="GntK"/>
    <property type="match status" value="1"/>
</dbReference>
<dbReference type="InterPro" id="IPR027417">
    <property type="entry name" value="P-loop_NTPase"/>
</dbReference>
<evidence type="ECO:0000313" key="10">
    <source>
        <dbReference type="EMBL" id="KAF2401175.1"/>
    </source>
</evidence>